<reference evidence="1" key="1">
    <citation type="submission" date="2023-10" db="EMBL/GenBank/DDBJ databases">
        <authorList>
            <person name="Rodriguez Cubillos JULIANA M."/>
            <person name="De Vega J."/>
        </authorList>
    </citation>
    <scope>NUCLEOTIDE SEQUENCE</scope>
</reference>
<dbReference type="EMBL" id="CASHSV030000002">
    <property type="protein sequence ID" value="CAJ2633919.1"/>
    <property type="molecule type" value="Genomic_DNA"/>
</dbReference>
<evidence type="ECO:0000313" key="2">
    <source>
        <dbReference type="Proteomes" id="UP001177021"/>
    </source>
</evidence>
<keyword evidence="2" id="KW-1185">Reference proteome</keyword>
<name>A0ACB0INU5_TRIPR</name>
<dbReference type="Proteomes" id="UP001177021">
    <property type="component" value="Unassembled WGS sequence"/>
</dbReference>
<gene>
    <name evidence="1" type="ORF">MILVUS5_LOCUS4939</name>
</gene>
<protein>
    <submittedName>
        <fullName evidence="1">Uncharacterized protein</fullName>
    </submittedName>
</protein>
<evidence type="ECO:0000313" key="1">
    <source>
        <dbReference type="EMBL" id="CAJ2633919.1"/>
    </source>
</evidence>
<organism evidence="1 2">
    <name type="scientific">Trifolium pratense</name>
    <name type="common">Red clover</name>
    <dbReference type="NCBI Taxonomy" id="57577"/>
    <lineage>
        <taxon>Eukaryota</taxon>
        <taxon>Viridiplantae</taxon>
        <taxon>Streptophyta</taxon>
        <taxon>Embryophyta</taxon>
        <taxon>Tracheophyta</taxon>
        <taxon>Spermatophyta</taxon>
        <taxon>Magnoliopsida</taxon>
        <taxon>eudicotyledons</taxon>
        <taxon>Gunneridae</taxon>
        <taxon>Pentapetalae</taxon>
        <taxon>rosids</taxon>
        <taxon>fabids</taxon>
        <taxon>Fabales</taxon>
        <taxon>Fabaceae</taxon>
        <taxon>Papilionoideae</taxon>
        <taxon>50 kb inversion clade</taxon>
        <taxon>NPAAA clade</taxon>
        <taxon>Hologalegina</taxon>
        <taxon>IRL clade</taxon>
        <taxon>Trifolieae</taxon>
        <taxon>Trifolium</taxon>
    </lineage>
</organism>
<sequence length="143" mass="16889">MDLEKQTKNGDEEEKTHIYKRIIALTLMWTNMILRAFMLLILIETSRKVMMFIRSWDEVLVSDDDVGVDYVHLFYALIGFISWLVFSISLSSVQFVGLPLHWCEFLLSVCLIWLMLLLVILLFLLWPLILVLFDRIPCVCKKF</sequence>
<accession>A0ACB0INU5</accession>
<comment type="caution">
    <text evidence="1">The sequence shown here is derived from an EMBL/GenBank/DDBJ whole genome shotgun (WGS) entry which is preliminary data.</text>
</comment>
<proteinExistence type="predicted"/>